<evidence type="ECO:0000256" key="3">
    <source>
        <dbReference type="ARBA" id="ARBA00023015"/>
    </source>
</evidence>
<dbReference type="PANTHER" id="PTHR32071">
    <property type="entry name" value="TRANSCRIPTIONAL REGULATORY PROTEIN"/>
    <property type="match status" value="1"/>
</dbReference>
<dbReference type="InterPro" id="IPR018060">
    <property type="entry name" value="HTH_AraC"/>
</dbReference>
<dbReference type="InterPro" id="IPR027417">
    <property type="entry name" value="P-loop_NTPase"/>
</dbReference>
<feature type="domain" description="Sigma-54 factor interaction" evidence="7">
    <location>
        <begin position="169"/>
        <end position="373"/>
    </location>
</feature>
<dbReference type="Pfam" id="PF25601">
    <property type="entry name" value="AAA_lid_14"/>
    <property type="match status" value="1"/>
</dbReference>
<feature type="domain" description="HTH araC/xylS-type" evidence="6">
    <location>
        <begin position="454"/>
        <end position="553"/>
    </location>
</feature>
<protein>
    <recommendedName>
        <fullName evidence="10">Transcriptional regulator</fullName>
    </recommendedName>
</protein>
<dbReference type="SUPFAM" id="SSF46689">
    <property type="entry name" value="Homeodomain-like"/>
    <property type="match status" value="2"/>
</dbReference>
<dbReference type="InterPro" id="IPR058031">
    <property type="entry name" value="AAA_lid_NorR"/>
</dbReference>
<dbReference type="Gene3D" id="3.40.50.300">
    <property type="entry name" value="P-loop containing nucleotide triphosphate hydrolases"/>
    <property type="match status" value="1"/>
</dbReference>
<keyword evidence="9" id="KW-1185">Reference proteome</keyword>
<gene>
    <name evidence="8" type="ORF">A33K_13189</name>
</gene>
<dbReference type="PROSITE" id="PS01124">
    <property type="entry name" value="HTH_ARAC_FAMILY_2"/>
    <property type="match status" value="1"/>
</dbReference>
<dbReference type="PROSITE" id="PS00041">
    <property type="entry name" value="HTH_ARAC_FAMILY_1"/>
    <property type="match status" value="1"/>
</dbReference>
<dbReference type="EMBL" id="JH692061">
    <property type="protein sequence ID" value="EIP89608.1"/>
    <property type="molecule type" value="Genomic_DNA"/>
</dbReference>
<dbReference type="Gene3D" id="1.10.8.60">
    <property type="match status" value="1"/>
</dbReference>
<name>A0ABN0GBJ3_9BURK</name>
<evidence type="ECO:0000313" key="9">
    <source>
        <dbReference type="Proteomes" id="UP000004682"/>
    </source>
</evidence>
<sequence>MPGDRRKTASEPRCRSDRIRECTSEAFDVEAILRNVYRPYRRLPDLLELLMRAFARHLDLGGASLRLRDVGVLRLHRSGERFDLVWLDGKGAGAHADDDIRAVAHSARFPVTYAGEPLGMLTLSATEGAARSDAFAAHGAAFAHRCALLFQRYGVQRWARQRLSRSLLLVGMSEPLHRIEIFVEKASYSLLPVLLTGEFGTEKAPLAAALHCCGPRRDGPFIEVNCADPADDPAQWFRQAAGGTLFFNGIDELAPRLQNQVRQYLHSRLGQWLVVPGECEVRVIASTTSDLRRCVEEGRFSQALLAELDFLSATVPTLRQRENDIAPLVAAALEHHGYVAERKCSDALLEICERYAWPENVYELERVIARLAVMTGDAPIGRDDVALHVPWMIDRPHGERVGAAHGHDRDDGTSRPAIETNAAALQSSVLPAHWARCAMTRNAAELARLHKALRKALLYLGEHYANPISMEQLAQHAHVSPSHLSYLFRHTLNVAFKPLLQHIRIEKAKEMLMRHDCPRVTEVALSVGFGDLSHFEKSFRRIVGSSPREFRGSAA</sequence>
<dbReference type="Gene3D" id="1.10.10.60">
    <property type="entry name" value="Homeodomain-like"/>
    <property type="match status" value="1"/>
</dbReference>
<evidence type="ECO:0000256" key="5">
    <source>
        <dbReference type="ARBA" id="ARBA00023163"/>
    </source>
</evidence>
<reference evidence="9" key="1">
    <citation type="journal article" date="2012" name="J. Bacteriol.">
        <title>Revised Genome Sequence of Burkholderia thailandensis MSMB43 with Improved Annotation.</title>
        <authorList>
            <person name="Zhuo Y."/>
            <person name="Liu L."/>
            <person name="Wang Q."/>
            <person name="Liu X."/>
            <person name="Ren B."/>
            <person name="Liu M."/>
            <person name="Ni P."/>
            <person name="Cheng Y.Q."/>
            <person name="Zhang L."/>
        </authorList>
    </citation>
    <scope>NUCLEOTIDE SEQUENCE [LARGE SCALE GENOMIC DNA]</scope>
    <source>
        <strain evidence="9">MSMB43</strain>
    </source>
</reference>
<evidence type="ECO:0000259" key="6">
    <source>
        <dbReference type="PROSITE" id="PS01124"/>
    </source>
</evidence>
<dbReference type="InterPro" id="IPR020449">
    <property type="entry name" value="Tscrpt_reg_AraC-type_HTH"/>
</dbReference>
<keyword evidence="1" id="KW-0547">Nucleotide-binding</keyword>
<dbReference type="Pfam" id="PF12833">
    <property type="entry name" value="HTH_18"/>
    <property type="match status" value="1"/>
</dbReference>
<keyword evidence="2" id="KW-0067">ATP-binding</keyword>
<keyword evidence="5" id="KW-0804">Transcription</keyword>
<evidence type="ECO:0000256" key="2">
    <source>
        <dbReference type="ARBA" id="ARBA00022840"/>
    </source>
</evidence>
<dbReference type="InterPro" id="IPR002078">
    <property type="entry name" value="Sigma_54_int"/>
</dbReference>
<dbReference type="InterPro" id="IPR018062">
    <property type="entry name" value="HTH_AraC-typ_CS"/>
</dbReference>
<evidence type="ECO:0000256" key="1">
    <source>
        <dbReference type="ARBA" id="ARBA00022741"/>
    </source>
</evidence>
<dbReference type="SMART" id="SM00342">
    <property type="entry name" value="HTH_ARAC"/>
    <property type="match status" value="1"/>
</dbReference>
<dbReference type="PROSITE" id="PS50045">
    <property type="entry name" value="SIGMA54_INTERACT_4"/>
    <property type="match status" value="1"/>
</dbReference>
<dbReference type="InterPro" id="IPR009057">
    <property type="entry name" value="Homeodomain-like_sf"/>
</dbReference>
<evidence type="ECO:0000259" key="7">
    <source>
        <dbReference type="PROSITE" id="PS50045"/>
    </source>
</evidence>
<dbReference type="PRINTS" id="PR00032">
    <property type="entry name" value="HTHARAC"/>
</dbReference>
<evidence type="ECO:0000313" key="8">
    <source>
        <dbReference type="EMBL" id="EIP89608.1"/>
    </source>
</evidence>
<dbReference type="CDD" id="cd00009">
    <property type="entry name" value="AAA"/>
    <property type="match status" value="1"/>
</dbReference>
<accession>A0ABN0GBJ3</accession>
<dbReference type="Pfam" id="PF14532">
    <property type="entry name" value="Sigma54_activ_2"/>
    <property type="match status" value="1"/>
</dbReference>
<keyword evidence="4" id="KW-0238">DNA-binding</keyword>
<keyword evidence="3" id="KW-0805">Transcription regulation</keyword>
<proteinExistence type="predicted"/>
<dbReference type="SUPFAM" id="SSF52540">
    <property type="entry name" value="P-loop containing nucleoside triphosphate hydrolases"/>
    <property type="match status" value="1"/>
</dbReference>
<evidence type="ECO:0000256" key="4">
    <source>
        <dbReference type="ARBA" id="ARBA00023125"/>
    </source>
</evidence>
<organism evidence="8 9">
    <name type="scientific">Burkholderia humptydooensis MSMB43</name>
    <dbReference type="NCBI Taxonomy" id="441157"/>
    <lineage>
        <taxon>Bacteria</taxon>
        <taxon>Pseudomonadati</taxon>
        <taxon>Pseudomonadota</taxon>
        <taxon>Betaproteobacteria</taxon>
        <taxon>Burkholderiales</taxon>
        <taxon>Burkholderiaceae</taxon>
        <taxon>Burkholderia</taxon>
        <taxon>pseudomallei group</taxon>
    </lineage>
</organism>
<evidence type="ECO:0008006" key="10">
    <source>
        <dbReference type="Google" id="ProtNLM"/>
    </source>
</evidence>
<dbReference type="Proteomes" id="UP000004682">
    <property type="component" value="Unassembled WGS sequence"/>
</dbReference>